<dbReference type="OrthoDB" id="9809646at2"/>
<feature type="transmembrane region" description="Helical" evidence="10">
    <location>
        <begin position="180"/>
        <end position="201"/>
    </location>
</feature>
<feature type="transmembrane region" description="Helical" evidence="10">
    <location>
        <begin position="117"/>
        <end position="136"/>
    </location>
</feature>
<keyword evidence="5" id="KW-0864">Zinc transport</keyword>
<evidence type="ECO:0000256" key="8">
    <source>
        <dbReference type="ARBA" id="ARBA00023136"/>
    </source>
</evidence>
<evidence type="ECO:0000256" key="10">
    <source>
        <dbReference type="SAM" id="Phobius"/>
    </source>
</evidence>
<feature type="domain" description="Cation efflux protein cytoplasmic" evidence="12">
    <location>
        <begin position="241"/>
        <end position="315"/>
    </location>
</feature>
<protein>
    <submittedName>
        <fullName evidence="13">Cation diffusion facilitator family transporter</fullName>
    </submittedName>
</protein>
<dbReference type="InterPro" id="IPR050681">
    <property type="entry name" value="CDF/SLC30A"/>
</dbReference>
<dbReference type="Pfam" id="PF01545">
    <property type="entry name" value="Cation_efflux"/>
    <property type="match status" value="1"/>
</dbReference>
<feature type="compositionally biased region" description="Basic and acidic residues" evidence="9">
    <location>
        <begin position="1"/>
        <end position="18"/>
    </location>
</feature>
<dbReference type="InterPro" id="IPR002524">
    <property type="entry name" value="Cation_efflux"/>
</dbReference>
<organism evidence="13 14">
    <name type="scientific">Zymomonas mobilis subsp. mobilis (strain ATCC 10988 / DSM 424 / LMG 404 / NCIMB 8938 / NRRL B-806 / ZM1)</name>
    <dbReference type="NCBI Taxonomy" id="555217"/>
    <lineage>
        <taxon>Bacteria</taxon>
        <taxon>Pseudomonadati</taxon>
        <taxon>Pseudomonadota</taxon>
        <taxon>Alphaproteobacteria</taxon>
        <taxon>Sphingomonadales</taxon>
        <taxon>Zymomonadaceae</taxon>
        <taxon>Zymomonas</taxon>
    </lineage>
</organism>
<evidence type="ECO:0000256" key="1">
    <source>
        <dbReference type="ARBA" id="ARBA00004141"/>
    </source>
</evidence>
<keyword evidence="5" id="KW-0862">Zinc</keyword>
<dbReference type="InterPro" id="IPR036837">
    <property type="entry name" value="Cation_efflux_CTD_sf"/>
</dbReference>
<feature type="transmembrane region" description="Helical" evidence="10">
    <location>
        <begin position="213"/>
        <end position="229"/>
    </location>
</feature>
<evidence type="ECO:0000256" key="4">
    <source>
        <dbReference type="ARBA" id="ARBA00022692"/>
    </source>
</evidence>
<feature type="transmembrane region" description="Helical" evidence="10">
    <location>
        <begin position="148"/>
        <end position="168"/>
    </location>
</feature>
<proteinExistence type="inferred from homology"/>
<dbReference type="InterPro" id="IPR058533">
    <property type="entry name" value="Cation_efflux_TM"/>
</dbReference>
<feature type="transmembrane region" description="Helical" evidence="10">
    <location>
        <begin position="47"/>
        <end position="66"/>
    </location>
</feature>
<evidence type="ECO:0000256" key="3">
    <source>
        <dbReference type="ARBA" id="ARBA00022448"/>
    </source>
</evidence>
<feature type="region of interest" description="Disordered" evidence="9">
    <location>
        <begin position="1"/>
        <end position="37"/>
    </location>
</feature>
<keyword evidence="3" id="KW-0813">Transport</keyword>
<dbReference type="HOGENOM" id="CLU_013430_0_0_5"/>
<evidence type="ECO:0000256" key="9">
    <source>
        <dbReference type="SAM" id="MobiDB-lite"/>
    </source>
</evidence>
<keyword evidence="4 10" id="KW-0812">Transmembrane</keyword>
<dbReference type="SUPFAM" id="SSF160240">
    <property type="entry name" value="Cation efflux protein cytoplasmic domain-like"/>
    <property type="match status" value="1"/>
</dbReference>
<dbReference type="Proteomes" id="UP000001494">
    <property type="component" value="Chromosome"/>
</dbReference>
<keyword evidence="8 10" id="KW-0472">Membrane</keyword>
<dbReference type="eggNOG" id="COG1230">
    <property type="taxonomic scope" value="Bacteria"/>
</dbReference>
<evidence type="ECO:0000256" key="7">
    <source>
        <dbReference type="ARBA" id="ARBA00023065"/>
    </source>
</evidence>
<gene>
    <name evidence="13" type="ordered locus">Zmob_0431</name>
</gene>
<dbReference type="SUPFAM" id="SSF161111">
    <property type="entry name" value="Cation efflux protein transmembrane domain-like"/>
    <property type="match status" value="1"/>
</dbReference>
<comment type="subcellular location">
    <subcellularLocation>
        <location evidence="1">Membrane</location>
        <topology evidence="1">Multi-pass membrane protein</topology>
    </subcellularLocation>
</comment>
<evidence type="ECO:0000259" key="12">
    <source>
        <dbReference type="Pfam" id="PF16916"/>
    </source>
</evidence>
<evidence type="ECO:0000313" key="14">
    <source>
        <dbReference type="Proteomes" id="UP000001494"/>
    </source>
</evidence>
<name>A0A0H3G0S2_ZYMMA</name>
<evidence type="ECO:0000313" key="13">
    <source>
        <dbReference type="EMBL" id="AEH62278.1"/>
    </source>
</evidence>
<keyword evidence="6 10" id="KW-1133">Transmembrane helix</keyword>
<dbReference type="RefSeq" id="WP_014500510.1">
    <property type="nucleotide sequence ID" value="NC_017262.1"/>
</dbReference>
<dbReference type="PANTHER" id="PTHR11562:SF17">
    <property type="entry name" value="RE54080P-RELATED"/>
    <property type="match status" value="1"/>
</dbReference>
<feature type="domain" description="Cation efflux protein transmembrane" evidence="11">
    <location>
        <begin position="49"/>
        <end position="234"/>
    </location>
</feature>
<dbReference type="EMBL" id="CP002850">
    <property type="protein sequence ID" value="AEH62278.1"/>
    <property type="molecule type" value="Genomic_DNA"/>
</dbReference>
<sequence>MASEIKNTEMGHDHDHNHNHNHSHAHHDHHHGHSHVHEINASNSRGFGIGIAINLAFILVEIGYGITSGSLSLIADAGHNLSDVLGLALSLAAFIAERSKPTSRFTYGYRSSSILAALFNALFLVIACGAIGWEAIRRFSEPVDVPGGTIMIIAGIGIIINFATALLFKDGHEELNRHAAFLHMLLDALVSAVVVLSGFIIKMTGWHWIDPSLSLAIVVVLLWSSWSLIKRSFAMALNAVPPSIDVSAVVTRLDQLPDVINVHHVHIWPVSTSETAMTAHIVRSKIQNNDAFIGSVADIMKKEFDIGHVTLQIEHDGCDNEIIC</sequence>
<dbReference type="Gene3D" id="1.20.1510.10">
    <property type="entry name" value="Cation efflux protein transmembrane domain"/>
    <property type="match status" value="1"/>
</dbReference>
<dbReference type="KEGG" id="zmm:Zmob_0431"/>
<comment type="similarity">
    <text evidence="2">Belongs to the cation diffusion facilitator (CDF) transporter (TC 2.A.4) family. SLC30A subfamily.</text>
</comment>
<dbReference type="NCBIfam" id="TIGR01297">
    <property type="entry name" value="CDF"/>
    <property type="match status" value="1"/>
</dbReference>
<keyword evidence="7" id="KW-0406">Ion transport</keyword>
<dbReference type="InterPro" id="IPR027469">
    <property type="entry name" value="Cation_efflux_TMD_sf"/>
</dbReference>
<dbReference type="GO" id="GO:0005385">
    <property type="term" value="F:zinc ion transmembrane transporter activity"/>
    <property type="evidence" value="ECO:0007669"/>
    <property type="project" value="TreeGrafter"/>
</dbReference>
<dbReference type="InterPro" id="IPR027470">
    <property type="entry name" value="Cation_efflux_CTD"/>
</dbReference>
<dbReference type="GO" id="GO:0005886">
    <property type="term" value="C:plasma membrane"/>
    <property type="evidence" value="ECO:0007669"/>
    <property type="project" value="TreeGrafter"/>
</dbReference>
<accession>A0A0H3G0S2</accession>
<dbReference type="AlphaFoldDB" id="A0A0H3G0S2"/>
<dbReference type="PANTHER" id="PTHR11562">
    <property type="entry name" value="CATION EFFLUX PROTEIN/ ZINC TRANSPORTER"/>
    <property type="match status" value="1"/>
</dbReference>
<reference evidence="13 14" key="1">
    <citation type="journal article" date="2011" name="J. Bacteriol.">
        <title>Genome sequence of the ethanol-producing Zymomonas mobilis subsp. mobilis lectotype strain ATCC 10988.</title>
        <authorList>
            <person name="Pappas K.M."/>
            <person name="Kouvelis V.N."/>
            <person name="Saunders E."/>
            <person name="Brettin T.S."/>
            <person name="Bruce D."/>
            <person name="Detter C."/>
            <person name="Balakireva M."/>
            <person name="Han C.S."/>
            <person name="Savvakis G."/>
            <person name="Kyrpides N.C."/>
            <person name="Typas M.A."/>
        </authorList>
    </citation>
    <scope>NUCLEOTIDE SEQUENCE [LARGE SCALE GENOMIC DNA]</scope>
    <source>
        <strain evidence="14">ATCC 10988 / DSM 424 / CCUG 17860 / LMG 404 / NCIMB 8938 / NRRL B-806 / ZM1</strain>
    </source>
</reference>
<feature type="compositionally biased region" description="Basic residues" evidence="9">
    <location>
        <begin position="19"/>
        <end position="34"/>
    </location>
</feature>
<feature type="transmembrane region" description="Helical" evidence="10">
    <location>
        <begin position="78"/>
        <end position="96"/>
    </location>
</feature>
<evidence type="ECO:0000259" key="11">
    <source>
        <dbReference type="Pfam" id="PF01545"/>
    </source>
</evidence>
<evidence type="ECO:0000256" key="6">
    <source>
        <dbReference type="ARBA" id="ARBA00022989"/>
    </source>
</evidence>
<evidence type="ECO:0000256" key="5">
    <source>
        <dbReference type="ARBA" id="ARBA00022906"/>
    </source>
</evidence>
<dbReference type="Pfam" id="PF16916">
    <property type="entry name" value="ZT_dimer"/>
    <property type="match status" value="1"/>
</dbReference>
<evidence type="ECO:0000256" key="2">
    <source>
        <dbReference type="ARBA" id="ARBA00008873"/>
    </source>
</evidence>